<comment type="caution">
    <text evidence="3">The sequence shown here is derived from an EMBL/GenBank/DDBJ whole genome shotgun (WGS) entry which is preliminary data.</text>
</comment>
<dbReference type="GO" id="GO:0043164">
    <property type="term" value="P:Gram-negative-bacterium-type cell wall biogenesis"/>
    <property type="evidence" value="ECO:0007669"/>
    <property type="project" value="TreeGrafter"/>
</dbReference>
<evidence type="ECO:0000313" key="4">
    <source>
        <dbReference type="Proteomes" id="UP000253961"/>
    </source>
</evidence>
<accession>A0A369PUC1</accession>
<evidence type="ECO:0000259" key="2">
    <source>
        <dbReference type="Pfam" id="PF02698"/>
    </source>
</evidence>
<evidence type="ECO:0000313" key="3">
    <source>
        <dbReference type="EMBL" id="RDC56124.1"/>
    </source>
</evidence>
<dbReference type="EMBL" id="QPKV01000004">
    <property type="protein sequence ID" value="RDC56124.1"/>
    <property type="molecule type" value="Genomic_DNA"/>
</dbReference>
<organism evidence="3 4">
    <name type="scientific">Pedobacter chinensis</name>
    <dbReference type="NCBI Taxonomy" id="2282421"/>
    <lineage>
        <taxon>Bacteria</taxon>
        <taxon>Pseudomonadati</taxon>
        <taxon>Bacteroidota</taxon>
        <taxon>Sphingobacteriia</taxon>
        <taxon>Sphingobacteriales</taxon>
        <taxon>Sphingobacteriaceae</taxon>
        <taxon>Pedobacter</taxon>
    </lineage>
</organism>
<feature type="domain" description="DUF218" evidence="2">
    <location>
        <begin position="75"/>
        <end position="239"/>
    </location>
</feature>
<feature type="transmembrane region" description="Helical" evidence="1">
    <location>
        <begin position="38"/>
        <end position="62"/>
    </location>
</feature>
<dbReference type="OrthoDB" id="9782395at2"/>
<keyword evidence="1" id="KW-0812">Transmembrane</keyword>
<dbReference type="RefSeq" id="WP_115402855.1">
    <property type="nucleotide sequence ID" value="NZ_QPKV01000004.1"/>
</dbReference>
<reference evidence="3 4" key="1">
    <citation type="submission" date="2018-07" db="EMBL/GenBank/DDBJ databases">
        <title>Pedobacter sp. nov., isolated from soil.</title>
        <authorList>
            <person name="Zhou L.Y."/>
            <person name="Du Z.J."/>
        </authorList>
    </citation>
    <scope>NUCLEOTIDE SEQUENCE [LARGE SCALE GENOMIC DNA]</scope>
    <source>
        <strain evidence="3 4">JDX94</strain>
    </source>
</reference>
<protein>
    <submittedName>
        <fullName evidence="3">YdcF family protein</fullName>
    </submittedName>
</protein>
<dbReference type="CDD" id="cd06259">
    <property type="entry name" value="YdcF-like"/>
    <property type="match status" value="1"/>
</dbReference>
<feature type="transmembrane region" description="Helical" evidence="1">
    <location>
        <begin position="6"/>
        <end position="26"/>
    </location>
</feature>
<dbReference type="InterPro" id="IPR014729">
    <property type="entry name" value="Rossmann-like_a/b/a_fold"/>
</dbReference>
<evidence type="ECO:0000256" key="1">
    <source>
        <dbReference type="SAM" id="Phobius"/>
    </source>
</evidence>
<dbReference type="Pfam" id="PF02698">
    <property type="entry name" value="DUF218"/>
    <property type="match status" value="1"/>
</dbReference>
<keyword evidence="1" id="KW-1133">Transmembrane helix</keyword>
<dbReference type="InterPro" id="IPR003848">
    <property type="entry name" value="DUF218"/>
</dbReference>
<gene>
    <name evidence="3" type="ORF">DU508_10905</name>
</gene>
<dbReference type="InterPro" id="IPR051599">
    <property type="entry name" value="Cell_Envelope_Assoc"/>
</dbReference>
<dbReference type="GO" id="GO:0000270">
    <property type="term" value="P:peptidoglycan metabolic process"/>
    <property type="evidence" value="ECO:0007669"/>
    <property type="project" value="TreeGrafter"/>
</dbReference>
<proteinExistence type="predicted"/>
<name>A0A369PUC1_9SPHI</name>
<keyword evidence="4" id="KW-1185">Reference proteome</keyword>
<dbReference type="Gene3D" id="3.40.50.620">
    <property type="entry name" value="HUPs"/>
    <property type="match status" value="1"/>
</dbReference>
<sequence>MSFILSKILIFLLKPIVWVLITMAFSIRAKSERKRKKFLFISLGLLVIFSNPFVCSCFFNLYEPRGILKKKYDVGILLGGFSKPGPENRLEITESGDRLAQTILLYKTGVIKKILISGGSGKIIGTEPIEADLAADYLKCMGIPDSSIIMENKSRNTIENAKLSLGILNKMEHNPTVVVITSAWHIPRSKVIFNHIFEQKPDFYPTNYLGNHNFNISDFIVPDANALSHWEILLKEWVGYIVDSIRVKGF</sequence>
<dbReference type="PANTHER" id="PTHR30336:SF4">
    <property type="entry name" value="ENVELOPE BIOGENESIS FACTOR ELYC"/>
    <property type="match status" value="1"/>
</dbReference>
<dbReference type="GO" id="GO:0005886">
    <property type="term" value="C:plasma membrane"/>
    <property type="evidence" value="ECO:0007669"/>
    <property type="project" value="TreeGrafter"/>
</dbReference>
<keyword evidence="1" id="KW-0472">Membrane</keyword>
<dbReference type="Proteomes" id="UP000253961">
    <property type="component" value="Unassembled WGS sequence"/>
</dbReference>
<dbReference type="PANTHER" id="PTHR30336">
    <property type="entry name" value="INNER MEMBRANE PROTEIN, PROBABLE PERMEASE"/>
    <property type="match status" value="1"/>
</dbReference>
<dbReference type="AlphaFoldDB" id="A0A369PUC1"/>